<reference evidence="1" key="2">
    <citation type="journal article" date="2021" name="PeerJ">
        <title>Extensive microbial diversity within the chicken gut microbiome revealed by metagenomics and culture.</title>
        <authorList>
            <person name="Gilroy R."/>
            <person name="Ravi A."/>
            <person name="Getino M."/>
            <person name="Pursley I."/>
            <person name="Horton D.L."/>
            <person name="Alikhan N.F."/>
            <person name="Baker D."/>
            <person name="Gharbi K."/>
            <person name="Hall N."/>
            <person name="Watson M."/>
            <person name="Adriaenssens E.M."/>
            <person name="Foster-Nyarko E."/>
            <person name="Jarju S."/>
            <person name="Secka A."/>
            <person name="Antonio M."/>
            <person name="Oren A."/>
            <person name="Chaudhuri R.R."/>
            <person name="La Ragione R."/>
            <person name="Hildebrand F."/>
            <person name="Pallen M.J."/>
        </authorList>
    </citation>
    <scope>NUCLEOTIDE SEQUENCE</scope>
    <source>
        <strain evidence="1">4509</strain>
    </source>
</reference>
<organism evidence="1 2">
    <name type="scientific">Candidatus Egerieicola faecale</name>
    <dbReference type="NCBI Taxonomy" id="2840774"/>
    <lineage>
        <taxon>Bacteria</taxon>
        <taxon>Bacillati</taxon>
        <taxon>Bacillota</taxon>
        <taxon>Clostridia</taxon>
        <taxon>Eubacteriales</taxon>
        <taxon>Oscillospiraceae</taxon>
        <taxon>Oscillospiraceae incertae sedis</taxon>
        <taxon>Candidatus Egerieicola</taxon>
    </lineage>
</organism>
<dbReference type="EMBL" id="DVMX01000095">
    <property type="protein sequence ID" value="HIU41855.1"/>
    <property type="molecule type" value="Genomic_DNA"/>
</dbReference>
<protein>
    <submittedName>
        <fullName evidence="1">Uncharacterized protein</fullName>
    </submittedName>
</protein>
<reference evidence="1" key="1">
    <citation type="submission" date="2020-10" db="EMBL/GenBank/DDBJ databases">
        <authorList>
            <person name="Gilroy R."/>
        </authorList>
    </citation>
    <scope>NUCLEOTIDE SEQUENCE</scope>
    <source>
        <strain evidence="1">4509</strain>
    </source>
</reference>
<evidence type="ECO:0000313" key="2">
    <source>
        <dbReference type="Proteomes" id="UP000824082"/>
    </source>
</evidence>
<proteinExistence type="predicted"/>
<evidence type="ECO:0000313" key="1">
    <source>
        <dbReference type="EMBL" id="HIU41855.1"/>
    </source>
</evidence>
<dbReference type="PROSITE" id="PS51257">
    <property type="entry name" value="PROKAR_LIPOPROTEIN"/>
    <property type="match status" value="1"/>
</dbReference>
<accession>A0A9D1IQ96</accession>
<dbReference type="Proteomes" id="UP000824082">
    <property type="component" value="Unassembled WGS sequence"/>
</dbReference>
<comment type="caution">
    <text evidence="1">The sequence shown here is derived from an EMBL/GenBank/DDBJ whole genome shotgun (WGS) entry which is preliminary data.</text>
</comment>
<dbReference type="AlphaFoldDB" id="A0A9D1IQ96"/>
<name>A0A9D1IQ96_9FIRM</name>
<gene>
    <name evidence="1" type="ORF">IAD19_04805</name>
</gene>
<sequence>MAEHKDLPGVGAVGAGCFKEAVCINANRIYDSCSEKDCVEGMVLYFTSDAQPAVNGATGVRCRDVTLLGVDLDVDSVPFNKGFYSVDMTFYVKVDLELVGGCPCDTQASGLGIYTKKVILYGSEGNVNVFSSDNSSCGLLEPSSTSPIATVKVANPICLAHKLCDTSETRSVTVNVPNAIAAQFGASPCGFAEVCVNKIVLVTLGIFSIVSLERKVQMMIPVYDYSLPDKECLPVNDSPCEMFKRIKFPVDEFFPPRLNESGEN</sequence>